<accession>A0A9Q1EZM9</accession>
<proteinExistence type="predicted"/>
<protein>
    <submittedName>
        <fullName evidence="2">Uncharacterized protein</fullName>
    </submittedName>
</protein>
<evidence type="ECO:0000313" key="2">
    <source>
        <dbReference type="EMBL" id="KAJ8348011.1"/>
    </source>
</evidence>
<feature type="compositionally biased region" description="Basic and acidic residues" evidence="1">
    <location>
        <begin position="55"/>
        <end position="66"/>
    </location>
</feature>
<comment type="caution">
    <text evidence="2">The sequence shown here is derived from an EMBL/GenBank/DDBJ whole genome shotgun (WGS) entry which is preliminary data.</text>
</comment>
<feature type="compositionally biased region" description="Acidic residues" evidence="1">
    <location>
        <begin position="35"/>
        <end position="45"/>
    </location>
</feature>
<feature type="region of interest" description="Disordered" evidence="1">
    <location>
        <begin position="29"/>
        <end position="98"/>
    </location>
</feature>
<gene>
    <name evidence="2" type="ORF">SKAU_G00266000</name>
</gene>
<organism evidence="2 3">
    <name type="scientific">Synaphobranchus kaupii</name>
    <name type="common">Kaup's arrowtooth eel</name>
    <dbReference type="NCBI Taxonomy" id="118154"/>
    <lineage>
        <taxon>Eukaryota</taxon>
        <taxon>Metazoa</taxon>
        <taxon>Chordata</taxon>
        <taxon>Craniata</taxon>
        <taxon>Vertebrata</taxon>
        <taxon>Euteleostomi</taxon>
        <taxon>Actinopterygii</taxon>
        <taxon>Neopterygii</taxon>
        <taxon>Teleostei</taxon>
        <taxon>Anguilliformes</taxon>
        <taxon>Synaphobranchidae</taxon>
        <taxon>Synaphobranchus</taxon>
    </lineage>
</organism>
<name>A0A9Q1EZM9_SYNKA</name>
<dbReference type="Proteomes" id="UP001152622">
    <property type="component" value="Chromosome 10"/>
</dbReference>
<evidence type="ECO:0000256" key="1">
    <source>
        <dbReference type="SAM" id="MobiDB-lite"/>
    </source>
</evidence>
<dbReference type="AlphaFoldDB" id="A0A9Q1EZM9"/>
<keyword evidence="3" id="KW-1185">Reference proteome</keyword>
<dbReference type="EMBL" id="JAINUF010000010">
    <property type="protein sequence ID" value="KAJ8348011.1"/>
    <property type="molecule type" value="Genomic_DNA"/>
</dbReference>
<sequence length="248" mass="26449">MRVGIRERFKIQGSACEDWTTVYCCYPPRRLSNDPGDEEEDEEPDLPGVHYAGELLREKDRRRYDDENGPLSPSGLITQARNEAPCGPTHPAWHSGRGRAARGDWGACEKEIYPSCVSSESKVEVLQSEPIDLGVGGAGVRQRRSPGAELTLTESPNCVGMADAADDRTVAAGLPSSATLSKGAAATQGPSVHVTEGHGAVYLTAGTMQLASTVYCSCYEEQAPLAVSSPRKCSYAPTISSCRSARSA</sequence>
<reference evidence="2" key="1">
    <citation type="journal article" date="2023" name="Science">
        <title>Genome structures resolve the early diversification of teleost fishes.</title>
        <authorList>
            <person name="Parey E."/>
            <person name="Louis A."/>
            <person name="Montfort J."/>
            <person name="Bouchez O."/>
            <person name="Roques C."/>
            <person name="Iampietro C."/>
            <person name="Lluch J."/>
            <person name="Castinel A."/>
            <person name="Donnadieu C."/>
            <person name="Desvignes T."/>
            <person name="Floi Bucao C."/>
            <person name="Jouanno E."/>
            <person name="Wen M."/>
            <person name="Mejri S."/>
            <person name="Dirks R."/>
            <person name="Jansen H."/>
            <person name="Henkel C."/>
            <person name="Chen W.J."/>
            <person name="Zahm M."/>
            <person name="Cabau C."/>
            <person name="Klopp C."/>
            <person name="Thompson A.W."/>
            <person name="Robinson-Rechavi M."/>
            <person name="Braasch I."/>
            <person name="Lecointre G."/>
            <person name="Bobe J."/>
            <person name="Postlethwait J.H."/>
            <person name="Berthelot C."/>
            <person name="Roest Crollius H."/>
            <person name="Guiguen Y."/>
        </authorList>
    </citation>
    <scope>NUCLEOTIDE SEQUENCE</scope>
    <source>
        <strain evidence="2">WJC10195</strain>
    </source>
</reference>
<evidence type="ECO:0000313" key="3">
    <source>
        <dbReference type="Proteomes" id="UP001152622"/>
    </source>
</evidence>
<dbReference type="OrthoDB" id="1045822at2759"/>